<dbReference type="InterPro" id="IPR011989">
    <property type="entry name" value="ARM-like"/>
</dbReference>
<feature type="compositionally biased region" description="Gly residues" evidence="1">
    <location>
        <begin position="677"/>
        <end position="686"/>
    </location>
</feature>
<feature type="region of interest" description="Disordered" evidence="1">
    <location>
        <begin position="1556"/>
        <end position="1642"/>
    </location>
</feature>
<accession>A0A8J4F340</accession>
<reference evidence="3" key="1">
    <citation type="journal article" date="2021" name="Proc. Natl. Acad. Sci. U.S.A.">
        <title>Three genomes in the algal genus Volvox reveal the fate of a haploid sex-determining region after a transition to homothallism.</title>
        <authorList>
            <person name="Yamamoto K."/>
            <person name="Hamaji T."/>
            <person name="Kawai-Toyooka H."/>
            <person name="Matsuzaki R."/>
            <person name="Takahashi F."/>
            <person name="Nishimura Y."/>
            <person name="Kawachi M."/>
            <person name="Noguchi H."/>
            <person name="Minakuchi Y."/>
            <person name="Umen J.G."/>
            <person name="Toyoda A."/>
            <person name="Nozaki H."/>
        </authorList>
    </citation>
    <scope>NUCLEOTIDE SEQUENCE</scope>
    <source>
        <strain evidence="3">NIES-3780</strain>
    </source>
</reference>
<protein>
    <recommendedName>
        <fullName evidence="2">Symplekin C-terminal domain-containing protein</fullName>
    </recommendedName>
</protein>
<feature type="region of interest" description="Disordered" evidence="1">
    <location>
        <begin position="237"/>
        <end position="335"/>
    </location>
</feature>
<feature type="compositionally biased region" description="Basic and acidic residues" evidence="1">
    <location>
        <begin position="688"/>
        <end position="704"/>
    </location>
</feature>
<evidence type="ECO:0000313" key="3">
    <source>
        <dbReference type="EMBL" id="GIL57701.1"/>
    </source>
</evidence>
<feature type="compositionally biased region" description="Low complexity" evidence="1">
    <location>
        <begin position="1508"/>
        <end position="1518"/>
    </location>
</feature>
<feature type="region of interest" description="Disordered" evidence="1">
    <location>
        <begin position="85"/>
        <end position="138"/>
    </location>
</feature>
<feature type="region of interest" description="Disordered" evidence="1">
    <location>
        <begin position="441"/>
        <end position="467"/>
    </location>
</feature>
<name>A0A8J4F340_9CHLO</name>
<organism evidence="3 4">
    <name type="scientific">Volvox africanus</name>
    <dbReference type="NCBI Taxonomy" id="51714"/>
    <lineage>
        <taxon>Eukaryota</taxon>
        <taxon>Viridiplantae</taxon>
        <taxon>Chlorophyta</taxon>
        <taxon>core chlorophytes</taxon>
        <taxon>Chlorophyceae</taxon>
        <taxon>CS clade</taxon>
        <taxon>Chlamydomonadales</taxon>
        <taxon>Volvocaceae</taxon>
        <taxon>Volvox</taxon>
    </lineage>
</organism>
<feature type="compositionally biased region" description="Basic and acidic residues" evidence="1">
    <location>
        <begin position="719"/>
        <end position="734"/>
    </location>
</feature>
<dbReference type="Proteomes" id="UP000747399">
    <property type="component" value="Unassembled WGS sequence"/>
</dbReference>
<feature type="region of interest" description="Disordered" evidence="1">
    <location>
        <begin position="1483"/>
        <end position="1519"/>
    </location>
</feature>
<evidence type="ECO:0000256" key="1">
    <source>
        <dbReference type="SAM" id="MobiDB-lite"/>
    </source>
</evidence>
<dbReference type="PANTHER" id="PTHR15245">
    <property type="entry name" value="SYMPLEKIN-RELATED"/>
    <property type="match status" value="1"/>
</dbReference>
<feature type="compositionally biased region" description="Basic and acidic residues" evidence="1">
    <location>
        <begin position="85"/>
        <end position="98"/>
    </location>
</feature>
<keyword evidence="4" id="KW-1185">Reference proteome</keyword>
<evidence type="ECO:0000313" key="4">
    <source>
        <dbReference type="Proteomes" id="UP000747399"/>
    </source>
</evidence>
<feature type="compositionally biased region" description="Basic and acidic residues" evidence="1">
    <location>
        <begin position="1483"/>
        <end position="1503"/>
    </location>
</feature>
<comment type="caution">
    <text evidence="3">The sequence shown here is derived from an EMBL/GenBank/DDBJ whole genome shotgun (WGS) entry which is preliminary data.</text>
</comment>
<evidence type="ECO:0000259" key="2">
    <source>
        <dbReference type="Pfam" id="PF12295"/>
    </source>
</evidence>
<feature type="domain" description="Symplekin C-terminal" evidence="2">
    <location>
        <begin position="1196"/>
        <end position="1372"/>
    </location>
</feature>
<feature type="region of interest" description="Disordered" evidence="1">
    <location>
        <begin position="669"/>
        <end position="798"/>
    </location>
</feature>
<feature type="region of interest" description="Disordered" evidence="1">
    <location>
        <begin position="510"/>
        <end position="560"/>
    </location>
</feature>
<sequence length="1642" mass="170461">MGKLLPVLMALAKEGGFLASNSPAAANCTGADVSVGNALRGGLAAVLKSRVPSSVPWRERIVAALGALGAADTASNMMKYIERQEYKERRASRDKRPAEAPLLNPEPKKPAPGPPAAAAAAPQPMQPQPAPMPAPMPSALPPVATGQYVVAGLTGQGSASVPPPGLQYTILQAGPNGVVALAPYSQPPPGVVTLAGPPQVVGGIPGQQFGIAMVQGAVPQQQVGAPAGQQVIMQLQNPLQPPPQPQQHQQVQPQPQQLLTQPQQLQPQPQPQQLQLQPQQLQPQQQPQQLQPQPQLQQLQPQSQLQPQQPQMQQPLPPAEQQQQPAMDSHQLQLQHQAAMQAAAVLTAAAQIAAGLPPVTAPPSDRADMDQMLQYVDAAVRSKDETLLESLLSGLVHSQPALLADMVLGHMPLLPPALPQHLWPPPAPVAAAATPVAAAAASPPQTAPVPPPAALPTNAAPLPPQPLAPPHVAPSIVATGFGVAAPARAPTPPPAPLAAAVAAAAAPPPLAAVRPPGPSAGAAPKQQPNGRRQRGPLPPLPGPACPKEMEPSQLLPASKGAGAASGAMAAQAPLQLPALRPAALTRLQATTMRQNALKRLMCHAPFAVPGRHMRQVVLARFGARVPPGDATAEQLLLYLLRHYHEGGSELALVWLNALFVQGCPLPAPPRQRHRHGAGSGGDGVGDGPLDHQEDFKNGKEEKVKGLYAEAMDSVEDEKEDRKKGHDGNAADQESKGPATAAIGANGTIMATQSGRGEEPSLEQGHGVAAEAQPATGAGKAALGQEGPGGDRGDAAMMPDLSGTTYETVLLALLERARQHAVTWHAHQLRRYSRGLRETAVFLQQQRTLLQPLKPEARMAAGLEGLVVTARQLQANVAWAAAQGTWLQSEAAGMDLDDDGGGGEGGDDEELGAVVPELADEVVTEVEGVQASVQESMMQLRQWQLEVGTQLPLPLPPAQAPRPIVGLEIKELLKAAPSLPLGGVLGCLRDLLAAGGKWPTLALSCAWDAIETRPPVRGPMLELVLEAAEDPHEEIRSAAVRLLTSKLYPRPNLRPTIVTAAALRLSALMPVTQAPAEPTEAEGAEGAAAITEPSAADCTRRCALYVALVAKQPDLLPGLVASYAGGGPHLRSAIAGHASALALALGPTHPALLAQLRAPVPGSEDLLLVMLHALTEKDLPPGRLVDACKAWYAASGDPRVMVPVAFTLSRRDVISMLPVMLRSLQPPVLKRLYRALASKHGEVEPLFSAHELLLVLHRDLDPMRDGVPLKSLMSAVDLALHSPDIFPQPVMLSAIRSMEGLVPLPRMFMRTVIQALKAAPRMRLDVAQLLERLVAKQIWTDRDQWRGFLLCADHMRSDAYTPLLQLPEAVLEVTLLGSAASEGARAQAARMGLPLGCQLPQASGARLATYVLQPAPNQPPIANVLITHQMRNILQRLMQIHKAQEAAAAAAKAAKLEPTEEAAANGPSEAVKIEGLEAGTIKAEPDVSRSAEPAHDVGRTHTATERTGAADAGPAIGGAETSGRGAALTIRAGREAAAAAAAAAAASGSVLGLPRGGGLPATKSSDPVSDPASSRTGSRAGTVGASAGGGTVVDGVGMADPIMEDTGTEEGGAGGATGAEMEAVEDGAGGGTNEFAVDFDEDL</sequence>
<feature type="compositionally biased region" description="Pro residues" evidence="1">
    <location>
        <begin position="445"/>
        <end position="454"/>
    </location>
</feature>
<proteinExistence type="predicted"/>
<dbReference type="GO" id="GO:0005847">
    <property type="term" value="C:mRNA cleavage and polyadenylation specificity factor complex"/>
    <property type="evidence" value="ECO:0007669"/>
    <property type="project" value="TreeGrafter"/>
</dbReference>
<feature type="compositionally biased region" description="Low complexity" evidence="1">
    <location>
        <begin position="1575"/>
        <end position="1584"/>
    </location>
</feature>
<dbReference type="InterPro" id="IPR022075">
    <property type="entry name" value="Symplekin_C"/>
</dbReference>
<feature type="compositionally biased region" description="Low complexity" evidence="1">
    <location>
        <begin position="246"/>
        <end position="335"/>
    </location>
</feature>
<dbReference type="InterPro" id="IPR021850">
    <property type="entry name" value="Symplekin/Pta1"/>
</dbReference>
<feature type="compositionally biased region" description="Pro residues" evidence="1">
    <location>
        <begin position="124"/>
        <end position="138"/>
    </location>
</feature>
<feature type="compositionally biased region" description="Polar residues" evidence="1">
    <location>
        <begin position="1561"/>
        <end position="1574"/>
    </location>
</feature>
<gene>
    <name evidence="3" type="ORF">Vafri_12866</name>
</gene>
<dbReference type="PANTHER" id="PTHR15245:SF20">
    <property type="entry name" value="SYMPLEKIN"/>
    <property type="match status" value="1"/>
</dbReference>
<dbReference type="Pfam" id="PF12295">
    <property type="entry name" value="Symplekin_C"/>
    <property type="match status" value="1"/>
</dbReference>
<dbReference type="Gene3D" id="1.25.10.10">
    <property type="entry name" value="Leucine-rich Repeat Variant"/>
    <property type="match status" value="1"/>
</dbReference>
<dbReference type="EMBL" id="BNCO01000028">
    <property type="protein sequence ID" value="GIL57701.1"/>
    <property type="molecule type" value="Genomic_DNA"/>
</dbReference>